<comment type="caution">
    <text evidence="2">The sequence shown here is derived from an EMBL/GenBank/DDBJ whole genome shotgun (WGS) entry which is preliminary data.</text>
</comment>
<feature type="compositionally biased region" description="Polar residues" evidence="1">
    <location>
        <begin position="188"/>
        <end position="203"/>
    </location>
</feature>
<proteinExistence type="predicted"/>
<accession>A0A830HF78</accession>
<dbReference type="AlphaFoldDB" id="A0A830HF78"/>
<name>A0A830HF78_9CHLO</name>
<organism evidence="2 3">
    <name type="scientific">Pycnococcus provasolii</name>
    <dbReference type="NCBI Taxonomy" id="41880"/>
    <lineage>
        <taxon>Eukaryota</taxon>
        <taxon>Viridiplantae</taxon>
        <taxon>Chlorophyta</taxon>
        <taxon>Pseudoscourfieldiophyceae</taxon>
        <taxon>Pseudoscourfieldiales</taxon>
        <taxon>Pycnococcaceae</taxon>
        <taxon>Pycnococcus</taxon>
    </lineage>
</organism>
<feature type="compositionally biased region" description="Basic and acidic residues" evidence="1">
    <location>
        <begin position="1"/>
        <end position="11"/>
    </location>
</feature>
<dbReference type="OrthoDB" id="527994at2759"/>
<gene>
    <name evidence="2" type="ORF">PPROV_000413300</name>
</gene>
<reference evidence="2" key="1">
    <citation type="submission" date="2020-10" db="EMBL/GenBank/DDBJ databases">
        <title>Unveiling of a novel bifunctional photoreceptor, Dualchrome1, isolated from a cosmopolitan green alga.</title>
        <authorList>
            <person name="Suzuki S."/>
            <person name="Kawachi M."/>
        </authorList>
    </citation>
    <scope>NUCLEOTIDE SEQUENCE</scope>
    <source>
        <strain evidence="2">NIES 2893</strain>
    </source>
</reference>
<keyword evidence="3" id="KW-1185">Reference proteome</keyword>
<sequence>MAFVSRAEKKIGPGALGSGTELSGPGAYDKKSFTDKHFYATAAFHTSEDRNITKPANFNPGPGAYAPPKSQLNVQTAGVTGAAFVNRVSRFPSSKQSFAENPGPGAYAEGNKWIKRRHHRSEIEGPSAGHPEGLRVQFARLPTAPSVPSRKQSYGYEEGNSGELVMQKPPEGGFSGFGGDTVGPAGYTPQNGQVTKTKATSWGRSRARRSNLASGEAADTPGPGRYERTGRGVASFSEASTWVAPDKLASSKPAKEKRTGGGVKGASAAAGSVDGRPRRPNVLEDDAKDVLAEDRVPPLPAKTNSMFASRSLRDHQRNVLDEDLTPGPGAYRQATSFRTRKVSDRYQFFGSTQQRA</sequence>
<evidence type="ECO:0000313" key="2">
    <source>
        <dbReference type="EMBL" id="GHP05382.1"/>
    </source>
</evidence>
<evidence type="ECO:0000256" key="1">
    <source>
        <dbReference type="SAM" id="MobiDB-lite"/>
    </source>
</evidence>
<feature type="region of interest" description="Disordered" evidence="1">
    <location>
        <begin position="49"/>
        <end position="70"/>
    </location>
</feature>
<dbReference type="Proteomes" id="UP000660262">
    <property type="component" value="Unassembled WGS sequence"/>
</dbReference>
<dbReference type="Pfam" id="PF07004">
    <property type="entry name" value="SHIPPO-rpt"/>
    <property type="match status" value="2"/>
</dbReference>
<dbReference type="InterPro" id="IPR010736">
    <property type="entry name" value="SHIPPO-rpt"/>
</dbReference>
<feature type="region of interest" description="Disordered" evidence="1">
    <location>
        <begin position="1"/>
        <end position="27"/>
    </location>
</feature>
<protein>
    <submittedName>
        <fullName evidence="2">Uncharacterized protein</fullName>
    </submittedName>
</protein>
<dbReference type="EMBL" id="BNJQ01000010">
    <property type="protein sequence ID" value="GHP05382.1"/>
    <property type="molecule type" value="Genomic_DNA"/>
</dbReference>
<dbReference type="InterPro" id="IPR051291">
    <property type="entry name" value="CIMAP"/>
</dbReference>
<evidence type="ECO:0000313" key="3">
    <source>
        <dbReference type="Proteomes" id="UP000660262"/>
    </source>
</evidence>
<feature type="compositionally biased region" description="Low complexity" evidence="1">
    <location>
        <begin position="265"/>
        <end position="274"/>
    </location>
</feature>
<dbReference type="PANTHER" id="PTHR21580">
    <property type="entry name" value="SHIPPO-1-RELATED"/>
    <property type="match status" value="1"/>
</dbReference>
<feature type="region of interest" description="Disordered" evidence="1">
    <location>
        <begin position="91"/>
        <end position="281"/>
    </location>
</feature>